<evidence type="ECO:0000256" key="3">
    <source>
        <dbReference type="ARBA" id="ARBA00023235"/>
    </source>
</evidence>
<protein>
    <recommendedName>
        <fullName evidence="4">tRNA pseudouridine synthase A</fullName>
        <ecNumber evidence="4">5.4.99.12</ecNumber>
    </recommendedName>
    <alternativeName>
        <fullName evidence="4">tRNA pseudouridine(38-40) synthase</fullName>
    </alternativeName>
    <alternativeName>
        <fullName evidence="4">tRNA pseudouridylate synthase I</fullName>
    </alternativeName>
    <alternativeName>
        <fullName evidence="4">tRNA-uridine isomerase I</fullName>
    </alternativeName>
</protein>
<keyword evidence="3 4" id="KW-0413">Isomerase</keyword>
<evidence type="ECO:0000259" key="8">
    <source>
        <dbReference type="Pfam" id="PF01416"/>
    </source>
</evidence>
<comment type="catalytic activity">
    <reaction evidence="4 7">
        <text>uridine(38/39/40) in tRNA = pseudouridine(38/39/40) in tRNA</text>
        <dbReference type="Rhea" id="RHEA:22376"/>
        <dbReference type="Rhea" id="RHEA-COMP:10085"/>
        <dbReference type="Rhea" id="RHEA-COMP:10087"/>
        <dbReference type="ChEBI" id="CHEBI:65314"/>
        <dbReference type="ChEBI" id="CHEBI:65315"/>
        <dbReference type="EC" id="5.4.99.12"/>
    </reaction>
</comment>
<dbReference type="SMR" id="A0A117L1W0"/>
<dbReference type="GO" id="GO:0031119">
    <property type="term" value="P:tRNA pseudouridine synthesis"/>
    <property type="evidence" value="ECO:0007669"/>
    <property type="project" value="UniProtKB-UniRule"/>
</dbReference>
<feature type="binding site" evidence="4 6">
    <location>
        <position position="110"/>
    </location>
    <ligand>
        <name>substrate</name>
    </ligand>
</feature>
<comment type="caution">
    <text evidence="4">Lacks conserved residue(s) required for the propagation of feature annotation.</text>
</comment>
<dbReference type="GO" id="GO:0160147">
    <property type="term" value="F:tRNA pseudouridine(38-40) synthase activity"/>
    <property type="evidence" value="ECO:0007669"/>
    <property type="project" value="UniProtKB-EC"/>
</dbReference>
<evidence type="ECO:0000256" key="5">
    <source>
        <dbReference type="PIRSR" id="PIRSR001430-1"/>
    </source>
</evidence>
<dbReference type="Gene3D" id="3.30.70.580">
    <property type="entry name" value="Pseudouridine synthase I, catalytic domain, N-terminal subdomain"/>
    <property type="match status" value="1"/>
</dbReference>
<feature type="active site" description="Nucleophile" evidence="4 5">
    <location>
        <position position="55"/>
    </location>
</feature>
<comment type="similarity">
    <text evidence="1 4 7">Belongs to the tRNA pseudouridine synthase TruA family.</text>
</comment>
<sequence length="266" mass="30831">MRIALKIAYDGTKFYGFQRQPDLRTVEGELIKVLKKLGIIEDVKEANFKGASRTDRGVSALGNVIAFNTAKPELAEARILNHHLRDIWILGKAEVPEDFHPRFWAKNKIYRYYLFDEGIDVIKLKACAEAFLGRHDFSNFARLEEFRKPVREINRIDVFSRGRIIVVEIEGKSFLWEMTRRIITALKLCGLGVLSIGDVELMLKEKVDKKLPPAPPENLVLWEVGYEGIKFEVDAYAIEKVKREFLERFRKYLTKSAILEDWLISL</sequence>
<dbReference type="InterPro" id="IPR020094">
    <property type="entry name" value="TruA/RsuA/RluB/E/F_N"/>
</dbReference>
<keyword evidence="2 4" id="KW-0819">tRNA processing</keyword>
<dbReference type="PANTHER" id="PTHR11142:SF0">
    <property type="entry name" value="TRNA PSEUDOURIDINE SYNTHASE-LIKE 1"/>
    <property type="match status" value="1"/>
</dbReference>
<evidence type="ECO:0000256" key="2">
    <source>
        <dbReference type="ARBA" id="ARBA00022694"/>
    </source>
</evidence>
<dbReference type="RefSeq" id="WP_015848903.1">
    <property type="nucleotide sequence ID" value="NZ_LGFD01000012.1"/>
</dbReference>
<comment type="function">
    <text evidence="4">Formation of pseudouridine at positions 38, 39 and 40 in the anticodon stem and loop of transfer RNAs.</text>
</comment>
<dbReference type="OMA" id="ADAFCHN"/>
<evidence type="ECO:0000313" key="10">
    <source>
        <dbReference type="Proteomes" id="UP000053911"/>
    </source>
</evidence>
<dbReference type="HAMAP" id="MF_00171">
    <property type="entry name" value="TruA"/>
    <property type="match status" value="1"/>
</dbReference>
<dbReference type="InterPro" id="IPR020097">
    <property type="entry name" value="PsdUridine_synth_TruA_a/b_dom"/>
</dbReference>
<dbReference type="InterPro" id="IPR020103">
    <property type="entry name" value="PsdUridine_synth_cat_dom_sf"/>
</dbReference>
<evidence type="ECO:0000256" key="7">
    <source>
        <dbReference type="RuleBase" id="RU003792"/>
    </source>
</evidence>
<dbReference type="NCBIfam" id="TIGR00071">
    <property type="entry name" value="hisT_truA"/>
    <property type="match status" value="1"/>
</dbReference>
<dbReference type="InterPro" id="IPR020095">
    <property type="entry name" value="PsdUridine_synth_TruA_C"/>
</dbReference>
<dbReference type="Pfam" id="PF01416">
    <property type="entry name" value="PseudoU_synth_1"/>
    <property type="match status" value="1"/>
</dbReference>
<evidence type="ECO:0000256" key="1">
    <source>
        <dbReference type="ARBA" id="ARBA00009375"/>
    </source>
</evidence>
<accession>A0A117L1W0</accession>
<dbReference type="GeneID" id="8095606"/>
<organism evidence="9 10">
    <name type="scientific">Thermococcus sibiricus</name>
    <dbReference type="NCBI Taxonomy" id="172049"/>
    <lineage>
        <taxon>Archaea</taxon>
        <taxon>Methanobacteriati</taxon>
        <taxon>Methanobacteriota</taxon>
        <taxon>Thermococci</taxon>
        <taxon>Thermococcales</taxon>
        <taxon>Thermococcaceae</taxon>
        <taxon>Thermococcus</taxon>
    </lineage>
</organism>
<proteinExistence type="inferred from homology"/>
<comment type="caution">
    <text evidence="9">The sequence shown here is derived from an EMBL/GenBank/DDBJ whole genome shotgun (WGS) entry which is preliminary data.</text>
</comment>
<dbReference type="InterPro" id="IPR001406">
    <property type="entry name" value="PsdUridine_synth_TruA"/>
</dbReference>
<dbReference type="PATRIC" id="fig|172049.5.peg.1638"/>
<name>A0A117L1W0_9EURY</name>
<dbReference type="GO" id="GO:0003723">
    <property type="term" value="F:RNA binding"/>
    <property type="evidence" value="ECO:0007669"/>
    <property type="project" value="InterPro"/>
</dbReference>
<dbReference type="PIRSF" id="PIRSF001430">
    <property type="entry name" value="tRNA_psdUrid_synth"/>
    <property type="match status" value="1"/>
</dbReference>
<dbReference type="AlphaFoldDB" id="A0A117L1W0"/>
<dbReference type="SUPFAM" id="SSF55120">
    <property type="entry name" value="Pseudouridine synthase"/>
    <property type="match status" value="1"/>
</dbReference>
<dbReference type="EMBL" id="LGFD01000012">
    <property type="protein sequence ID" value="KUK17888.1"/>
    <property type="molecule type" value="Genomic_DNA"/>
</dbReference>
<dbReference type="Gene3D" id="3.30.70.660">
    <property type="entry name" value="Pseudouridine synthase I, catalytic domain, C-terminal subdomain"/>
    <property type="match status" value="1"/>
</dbReference>
<dbReference type="Proteomes" id="UP000053911">
    <property type="component" value="Unassembled WGS sequence"/>
</dbReference>
<reference evidence="10" key="1">
    <citation type="journal article" date="2015" name="MBio">
        <title>Genome-Resolved Metagenomic Analysis Reveals Roles for Candidate Phyla and Other Microbial Community Members in Biogeochemical Transformations in Oil Reservoirs.</title>
        <authorList>
            <person name="Hu P."/>
            <person name="Tom L."/>
            <person name="Singh A."/>
            <person name="Thomas B.C."/>
            <person name="Baker B.J."/>
            <person name="Piceno Y.M."/>
            <person name="Andersen G.L."/>
            <person name="Banfield J.F."/>
        </authorList>
    </citation>
    <scope>NUCLEOTIDE SEQUENCE [LARGE SCALE GENOMIC DNA]</scope>
</reference>
<dbReference type="PANTHER" id="PTHR11142">
    <property type="entry name" value="PSEUDOURIDYLATE SYNTHASE"/>
    <property type="match status" value="1"/>
</dbReference>
<evidence type="ECO:0000256" key="4">
    <source>
        <dbReference type="HAMAP-Rule" id="MF_00171"/>
    </source>
</evidence>
<gene>
    <name evidence="4" type="primary">truA</name>
    <name evidence="9" type="ORF">XD54_0819</name>
</gene>
<evidence type="ECO:0000256" key="6">
    <source>
        <dbReference type="PIRSR" id="PIRSR001430-2"/>
    </source>
</evidence>
<feature type="domain" description="Pseudouridine synthase I TruA alpha/beta" evidence="8">
    <location>
        <begin position="128"/>
        <end position="227"/>
    </location>
</feature>
<dbReference type="FunFam" id="3.30.70.580:FF:000001">
    <property type="entry name" value="tRNA pseudouridine synthase A"/>
    <property type="match status" value="1"/>
</dbReference>
<dbReference type="EC" id="5.4.99.12" evidence="4"/>
<evidence type="ECO:0000313" key="9">
    <source>
        <dbReference type="EMBL" id="KUK17888.1"/>
    </source>
</evidence>